<dbReference type="InterPro" id="IPR003313">
    <property type="entry name" value="AraC-bd"/>
</dbReference>
<dbReference type="PROSITE" id="PS01124">
    <property type="entry name" value="HTH_ARAC_FAMILY_2"/>
    <property type="match status" value="1"/>
</dbReference>
<reference evidence="5 6" key="1">
    <citation type="submission" date="2019-09" db="EMBL/GenBank/DDBJ databases">
        <title>Chitinophaga ginsengihumi sp. nov., isolated from soil of ginseng rhizosphere.</title>
        <authorList>
            <person name="Lee J."/>
        </authorList>
    </citation>
    <scope>NUCLEOTIDE SEQUENCE [LARGE SCALE GENOMIC DNA]</scope>
    <source>
        <strain evidence="5 6">BN140078</strain>
    </source>
</reference>
<dbReference type="PANTHER" id="PTHR43280:SF32">
    <property type="entry name" value="TRANSCRIPTIONAL REGULATORY PROTEIN"/>
    <property type="match status" value="1"/>
</dbReference>
<protein>
    <submittedName>
        <fullName evidence="5">Helix-turn-helix domain-containing protein</fullName>
    </submittedName>
</protein>
<dbReference type="GO" id="GO:0003700">
    <property type="term" value="F:DNA-binding transcription factor activity"/>
    <property type="evidence" value="ECO:0007669"/>
    <property type="project" value="InterPro"/>
</dbReference>
<evidence type="ECO:0000313" key="5">
    <source>
        <dbReference type="EMBL" id="KAA2239509.1"/>
    </source>
</evidence>
<evidence type="ECO:0000256" key="1">
    <source>
        <dbReference type="ARBA" id="ARBA00023015"/>
    </source>
</evidence>
<dbReference type="Proteomes" id="UP000324611">
    <property type="component" value="Unassembled WGS sequence"/>
</dbReference>
<dbReference type="InterPro" id="IPR020449">
    <property type="entry name" value="Tscrpt_reg_AraC-type_HTH"/>
</dbReference>
<dbReference type="SUPFAM" id="SSF51215">
    <property type="entry name" value="Regulatory protein AraC"/>
    <property type="match status" value="1"/>
</dbReference>
<dbReference type="PANTHER" id="PTHR43280">
    <property type="entry name" value="ARAC-FAMILY TRANSCRIPTIONAL REGULATOR"/>
    <property type="match status" value="1"/>
</dbReference>
<keyword evidence="3" id="KW-0804">Transcription</keyword>
<keyword evidence="6" id="KW-1185">Reference proteome</keyword>
<evidence type="ECO:0000259" key="4">
    <source>
        <dbReference type="PROSITE" id="PS01124"/>
    </source>
</evidence>
<name>A0A5B2VMZ1_9BACT</name>
<sequence>MKKDLPVYNIRKISDFKSEDIIVSRFAPYLETHPNLCQPHKHDFFHMLLFTKGGGTHSIDFVTFPVTPFQMYFMIPGQVHSWDFEGEVDGIVINFTAPFFKAFLLNPSYLDQFPYFCGKPSTSVIYLPEELQPEILRLMTCIVQESEANQPNSADMIKVLLVALFINLGRLQHENLHLKLHHPQFNIFKKFIDLTDKNITTLRLPSEYADLLCISPNYLNMICNAIIAKPAGEIIRDRVVLEAKRLITNIDLSISEIAYQLNFKDASYFSKFFKKQTGLPPEDFRNSFARAGSCH</sequence>
<dbReference type="EMBL" id="VUOC01000004">
    <property type="protein sequence ID" value="KAA2239509.1"/>
    <property type="molecule type" value="Genomic_DNA"/>
</dbReference>
<dbReference type="Pfam" id="PF02311">
    <property type="entry name" value="AraC_binding"/>
    <property type="match status" value="1"/>
</dbReference>
<organism evidence="5 6">
    <name type="scientific">Chitinophaga agrisoli</name>
    <dbReference type="NCBI Taxonomy" id="2607653"/>
    <lineage>
        <taxon>Bacteria</taxon>
        <taxon>Pseudomonadati</taxon>
        <taxon>Bacteroidota</taxon>
        <taxon>Chitinophagia</taxon>
        <taxon>Chitinophagales</taxon>
        <taxon>Chitinophagaceae</taxon>
        <taxon>Chitinophaga</taxon>
    </lineage>
</organism>
<dbReference type="SUPFAM" id="SSF46689">
    <property type="entry name" value="Homeodomain-like"/>
    <property type="match status" value="1"/>
</dbReference>
<dbReference type="SMART" id="SM00342">
    <property type="entry name" value="HTH_ARAC"/>
    <property type="match status" value="1"/>
</dbReference>
<dbReference type="Pfam" id="PF12833">
    <property type="entry name" value="HTH_18"/>
    <property type="match status" value="1"/>
</dbReference>
<proteinExistence type="predicted"/>
<dbReference type="InterPro" id="IPR009057">
    <property type="entry name" value="Homeodomain-like_sf"/>
</dbReference>
<comment type="caution">
    <text evidence="5">The sequence shown here is derived from an EMBL/GenBank/DDBJ whole genome shotgun (WGS) entry which is preliminary data.</text>
</comment>
<keyword evidence="2" id="KW-0238">DNA-binding</keyword>
<accession>A0A5B2VMZ1</accession>
<keyword evidence="1" id="KW-0805">Transcription regulation</keyword>
<feature type="domain" description="HTH araC/xylS-type" evidence="4">
    <location>
        <begin position="189"/>
        <end position="287"/>
    </location>
</feature>
<dbReference type="PRINTS" id="PR00032">
    <property type="entry name" value="HTHARAC"/>
</dbReference>
<dbReference type="InterPro" id="IPR037923">
    <property type="entry name" value="HTH-like"/>
</dbReference>
<dbReference type="RefSeq" id="WP_149840687.1">
    <property type="nucleotide sequence ID" value="NZ_VUOC01000004.1"/>
</dbReference>
<dbReference type="InterPro" id="IPR018060">
    <property type="entry name" value="HTH_AraC"/>
</dbReference>
<evidence type="ECO:0000313" key="6">
    <source>
        <dbReference type="Proteomes" id="UP000324611"/>
    </source>
</evidence>
<evidence type="ECO:0000256" key="3">
    <source>
        <dbReference type="ARBA" id="ARBA00023163"/>
    </source>
</evidence>
<gene>
    <name evidence="5" type="ORF">F0L74_25245</name>
</gene>
<dbReference type="GO" id="GO:0043565">
    <property type="term" value="F:sequence-specific DNA binding"/>
    <property type="evidence" value="ECO:0007669"/>
    <property type="project" value="InterPro"/>
</dbReference>
<evidence type="ECO:0000256" key="2">
    <source>
        <dbReference type="ARBA" id="ARBA00023125"/>
    </source>
</evidence>
<dbReference type="Gene3D" id="1.10.10.60">
    <property type="entry name" value="Homeodomain-like"/>
    <property type="match status" value="1"/>
</dbReference>
<reference evidence="5 6" key="2">
    <citation type="submission" date="2019-09" db="EMBL/GenBank/DDBJ databases">
        <authorList>
            <person name="Jin C."/>
        </authorList>
    </citation>
    <scope>NUCLEOTIDE SEQUENCE [LARGE SCALE GENOMIC DNA]</scope>
    <source>
        <strain evidence="5 6">BN140078</strain>
    </source>
</reference>
<dbReference type="AlphaFoldDB" id="A0A5B2VMZ1"/>